<keyword evidence="4 7" id="KW-0812">Transmembrane</keyword>
<feature type="transmembrane region" description="Helical" evidence="7">
    <location>
        <begin position="139"/>
        <end position="160"/>
    </location>
</feature>
<evidence type="ECO:0000313" key="9">
    <source>
        <dbReference type="EMBL" id="MDG0794208.1"/>
    </source>
</evidence>
<keyword evidence="6 7" id="KW-0472">Membrane</keyword>
<gene>
    <name evidence="9" type="ORF">OMP38_27760</name>
</gene>
<keyword evidence="3" id="KW-1003">Cell membrane</keyword>
<dbReference type="GO" id="GO:0055085">
    <property type="term" value="P:transmembrane transport"/>
    <property type="evidence" value="ECO:0007669"/>
    <property type="project" value="InterPro"/>
</dbReference>
<evidence type="ECO:0000256" key="7">
    <source>
        <dbReference type="RuleBase" id="RU363032"/>
    </source>
</evidence>
<evidence type="ECO:0000259" key="8">
    <source>
        <dbReference type="PROSITE" id="PS50928"/>
    </source>
</evidence>
<keyword evidence="5 7" id="KW-1133">Transmembrane helix</keyword>
<evidence type="ECO:0000256" key="2">
    <source>
        <dbReference type="ARBA" id="ARBA00022448"/>
    </source>
</evidence>
<keyword evidence="10" id="KW-1185">Reference proteome</keyword>
<dbReference type="Gene3D" id="1.10.3720.10">
    <property type="entry name" value="MetI-like"/>
    <property type="match status" value="1"/>
</dbReference>
<evidence type="ECO:0000256" key="1">
    <source>
        <dbReference type="ARBA" id="ARBA00004651"/>
    </source>
</evidence>
<comment type="similarity">
    <text evidence="7">Belongs to the binding-protein-dependent transport system permease family.</text>
</comment>
<evidence type="ECO:0000256" key="3">
    <source>
        <dbReference type="ARBA" id="ARBA00022475"/>
    </source>
</evidence>
<dbReference type="Proteomes" id="UP001153387">
    <property type="component" value="Unassembled WGS sequence"/>
</dbReference>
<dbReference type="PROSITE" id="PS50928">
    <property type="entry name" value="ABC_TM1"/>
    <property type="match status" value="1"/>
</dbReference>
<dbReference type="PANTHER" id="PTHR43744">
    <property type="entry name" value="ABC TRANSPORTER PERMEASE PROTEIN MG189-RELATED-RELATED"/>
    <property type="match status" value="1"/>
</dbReference>
<dbReference type="GO" id="GO:0005886">
    <property type="term" value="C:plasma membrane"/>
    <property type="evidence" value="ECO:0007669"/>
    <property type="project" value="UniProtKB-SubCell"/>
</dbReference>
<comment type="caution">
    <text evidence="9">The sequence shown here is derived from an EMBL/GenBank/DDBJ whole genome shotgun (WGS) entry which is preliminary data.</text>
</comment>
<feature type="transmembrane region" description="Helical" evidence="7">
    <location>
        <begin position="12"/>
        <end position="34"/>
    </location>
</feature>
<comment type="subcellular location">
    <subcellularLocation>
        <location evidence="1 7">Cell membrane</location>
        <topology evidence="1 7">Multi-pass membrane protein</topology>
    </subcellularLocation>
</comment>
<evidence type="ECO:0000256" key="4">
    <source>
        <dbReference type="ARBA" id="ARBA00022692"/>
    </source>
</evidence>
<sequence>MYRKSLGEKTFDGSIILLLVLTSLLMLFPFYYMIVISFSSYDDYLRHGVVLWPKQWVLDAYRSIFESRAFVRSIGSTVFVTVAGTLVDLIMTSSMAYALSRDIPGRKFFNMMVVFTFLFGGGMIPTYLIVKSTGLIDTYWALIIPGCISAFNLIIIRQFFRGIPNELNDAALIDGASEVKIFVLIVLPLSKPVLAAFSLFYAVGHWNTFFDAILYLNDSTKWTLQVVLRQLVILGNVSDTLHQSPEARMAQLDQQTPPETIGMAAVLVATIPILLLYPFLQKHFAKGVMLGSIKG</sequence>
<protein>
    <submittedName>
        <fullName evidence="9">Carbohydrate ABC transporter permease</fullName>
    </submittedName>
</protein>
<evidence type="ECO:0000256" key="6">
    <source>
        <dbReference type="ARBA" id="ARBA00023136"/>
    </source>
</evidence>
<reference evidence="9 10" key="1">
    <citation type="submission" date="2022-10" db="EMBL/GenBank/DDBJ databases">
        <title>Comparative genomic analysis of Cohnella hashimotonis sp. nov., isolated from the International Space Station.</title>
        <authorList>
            <person name="Simpson A."/>
            <person name="Venkateswaran K."/>
        </authorList>
    </citation>
    <scope>NUCLEOTIDE SEQUENCE [LARGE SCALE GENOMIC DNA]</scope>
    <source>
        <strain evidence="9 10">DSM 18997</strain>
    </source>
</reference>
<accession>A0A9X4QPS5</accession>
<feature type="domain" description="ABC transmembrane type-1" evidence="8">
    <location>
        <begin position="74"/>
        <end position="280"/>
    </location>
</feature>
<dbReference type="InterPro" id="IPR000515">
    <property type="entry name" value="MetI-like"/>
</dbReference>
<dbReference type="SUPFAM" id="SSF161098">
    <property type="entry name" value="MetI-like"/>
    <property type="match status" value="1"/>
</dbReference>
<name>A0A9X4QPS5_9BACL</name>
<dbReference type="Pfam" id="PF00528">
    <property type="entry name" value="BPD_transp_1"/>
    <property type="match status" value="1"/>
</dbReference>
<proteinExistence type="inferred from homology"/>
<evidence type="ECO:0000313" key="10">
    <source>
        <dbReference type="Proteomes" id="UP001153387"/>
    </source>
</evidence>
<dbReference type="AlphaFoldDB" id="A0A9X4QPS5"/>
<dbReference type="EMBL" id="JAPDHZ010000006">
    <property type="protein sequence ID" value="MDG0794208.1"/>
    <property type="molecule type" value="Genomic_DNA"/>
</dbReference>
<evidence type="ECO:0000256" key="5">
    <source>
        <dbReference type="ARBA" id="ARBA00022989"/>
    </source>
</evidence>
<keyword evidence="2 7" id="KW-0813">Transport</keyword>
<feature type="transmembrane region" description="Helical" evidence="7">
    <location>
        <begin position="261"/>
        <end position="280"/>
    </location>
</feature>
<organism evidence="9 10">
    <name type="scientific">Cohnella ginsengisoli</name>
    <dbReference type="NCBI Taxonomy" id="425004"/>
    <lineage>
        <taxon>Bacteria</taxon>
        <taxon>Bacillati</taxon>
        <taxon>Bacillota</taxon>
        <taxon>Bacilli</taxon>
        <taxon>Bacillales</taxon>
        <taxon>Paenibacillaceae</taxon>
        <taxon>Cohnella</taxon>
    </lineage>
</organism>
<dbReference type="PANTHER" id="PTHR43744:SF9">
    <property type="entry name" value="POLYGALACTURONAN_RHAMNOGALACTURONAN TRANSPORT SYSTEM PERMEASE PROTEIN YTCP"/>
    <property type="match status" value="1"/>
</dbReference>
<feature type="transmembrane region" description="Helical" evidence="7">
    <location>
        <begin position="108"/>
        <end position="127"/>
    </location>
</feature>
<dbReference type="InterPro" id="IPR035906">
    <property type="entry name" value="MetI-like_sf"/>
</dbReference>
<dbReference type="RefSeq" id="WP_277567968.1">
    <property type="nucleotide sequence ID" value="NZ_JAPDHZ010000006.1"/>
</dbReference>
<feature type="transmembrane region" description="Helical" evidence="7">
    <location>
        <begin position="181"/>
        <end position="203"/>
    </location>
</feature>
<dbReference type="CDD" id="cd06261">
    <property type="entry name" value="TM_PBP2"/>
    <property type="match status" value="1"/>
</dbReference>